<keyword evidence="2" id="KW-0732">Signal</keyword>
<feature type="region of interest" description="Disordered" evidence="1">
    <location>
        <begin position="260"/>
        <end position="279"/>
    </location>
</feature>
<feature type="domain" description="Outer membrane protein beta-barrel" evidence="3">
    <location>
        <begin position="21"/>
        <end position="258"/>
    </location>
</feature>
<evidence type="ECO:0000313" key="5">
    <source>
        <dbReference type="Proteomes" id="UP000576209"/>
    </source>
</evidence>
<dbReference type="AlphaFoldDB" id="A0A840E187"/>
<dbReference type="Pfam" id="PF13568">
    <property type="entry name" value="OMP_b-brl_2"/>
    <property type="match status" value="1"/>
</dbReference>
<evidence type="ECO:0000256" key="2">
    <source>
        <dbReference type="SAM" id="SignalP"/>
    </source>
</evidence>
<feature type="chain" id="PRO_5032297648" description="Outer membrane protein beta-barrel domain-containing protein" evidence="2">
    <location>
        <begin position="22"/>
        <end position="296"/>
    </location>
</feature>
<feature type="signal peptide" evidence="2">
    <location>
        <begin position="1"/>
        <end position="21"/>
    </location>
</feature>
<evidence type="ECO:0000259" key="3">
    <source>
        <dbReference type="Pfam" id="PF13568"/>
    </source>
</evidence>
<accession>A0A840E187</accession>
<comment type="caution">
    <text evidence="4">The sequence shown here is derived from an EMBL/GenBank/DDBJ whole genome shotgun (WGS) entry which is preliminary data.</text>
</comment>
<evidence type="ECO:0000313" key="4">
    <source>
        <dbReference type="EMBL" id="MBB4077485.1"/>
    </source>
</evidence>
<gene>
    <name evidence="4" type="ORF">GGR28_000086</name>
</gene>
<protein>
    <recommendedName>
        <fullName evidence="3">Outer membrane protein beta-barrel domain-containing protein</fullName>
    </recommendedName>
</protein>
<organism evidence="4 5">
    <name type="scientific">Neolewinella aquimaris</name>
    <dbReference type="NCBI Taxonomy" id="1835722"/>
    <lineage>
        <taxon>Bacteria</taxon>
        <taxon>Pseudomonadati</taxon>
        <taxon>Bacteroidota</taxon>
        <taxon>Saprospiria</taxon>
        <taxon>Saprospirales</taxon>
        <taxon>Lewinellaceae</taxon>
        <taxon>Neolewinella</taxon>
    </lineage>
</organism>
<reference evidence="4 5" key="1">
    <citation type="submission" date="2020-08" db="EMBL/GenBank/DDBJ databases">
        <title>Genomic Encyclopedia of Type Strains, Phase IV (KMG-IV): sequencing the most valuable type-strain genomes for metagenomic binning, comparative biology and taxonomic classification.</title>
        <authorList>
            <person name="Goeker M."/>
        </authorList>
    </citation>
    <scope>NUCLEOTIDE SEQUENCE [LARGE SCALE GENOMIC DNA]</scope>
    <source>
        <strain evidence="4 5">DSM 105137</strain>
    </source>
</reference>
<evidence type="ECO:0000256" key="1">
    <source>
        <dbReference type="SAM" id="MobiDB-lite"/>
    </source>
</evidence>
<dbReference type="Proteomes" id="UP000576209">
    <property type="component" value="Unassembled WGS sequence"/>
</dbReference>
<sequence length="296" mass="32620">MHLIRATVTLFLLLACFVLPAQEFSGGFRAGLNFISFDGDAETDASGTTLEEFKRTTGFHVGATFAYEITDLFGLKADLMYSQKGGEVIYQGPSFFYLYADAGDTEGARIIGDLDSERDVLNSYIDIPLVAYYRLGPLEIEGGVSAGFLVNSRASGAATYTNVRALDGRPIRDIAFNYDYNYFGDPIGGAAIVEVSETPLSADIQNRPPSVIDAYYNSNDNTPLYQRLDFGLIGGVAYFLNNGLYLGARYQFSLTDATRGENDQRLTRTEGSTDREYNTDDKDFNRVIQASVGFRF</sequence>
<dbReference type="PROSITE" id="PS51257">
    <property type="entry name" value="PROKAR_LIPOPROTEIN"/>
    <property type="match status" value="1"/>
</dbReference>
<keyword evidence="5" id="KW-1185">Reference proteome</keyword>
<dbReference type="EMBL" id="JACIFF010000001">
    <property type="protein sequence ID" value="MBB4077485.1"/>
    <property type="molecule type" value="Genomic_DNA"/>
</dbReference>
<proteinExistence type="predicted"/>
<name>A0A840E187_9BACT</name>
<dbReference type="RefSeq" id="WP_183493749.1">
    <property type="nucleotide sequence ID" value="NZ_JACIFF010000001.1"/>
</dbReference>
<dbReference type="InterPro" id="IPR025665">
    <property type="entry name" value="Beta-barrel_OMP_2"/>
</dbReference>